<accession>A0A2H0BW15</accession>
<dbReference type="GO" id="GO:0008360">
    <property type="term" value="P:regulation of cell shape"/>
    <property type="evidence" value="ECO:0007669"/>
    <property type="project" value="UniProtKB-KW"/>
</dbReference>
<feature type="domain" description="Glycosyl transferase family 28 C-terminal" evidence="12">
    <location>
        <begin position="187"/>
        <end position="339"/>
    </location>
</feature>
<feature type="binding site" evidence="10">
    <location>
        <begin position="6"/>
        <end position="8"/>
    </location>
    <ligand>
        <name>UDP-N-acetyl-alpha-D-glucosamine</name>
        <dbReference type="ChEBI" id="CHEBI:57705"/>
    </ligand>
</feature>
<organism evidence="13 14">
    <name type="scientific">Candidatus Roizmanbacteria bacterium CG22_combo_CG10-13_8_21_14_all_38_20</name>
    <dbReference type="NCBI Taxonomy" id="1974862"/>
    <lineage>
        <taxon>Bacteria</taxon>
        <taxon>Candidatus Roizmaniibacteriota</taxon>
    </lineage>
</organism>
<gene>
    <name evidence="10" type="primary">murG</name>
    <name evidence="13" type="ORF">COW99_01480</name>
</gene>
<evidence type="ECO:0000256" key="4">
    <source>
        <dbReference type="ARBA" id="ARBA00022679"/>
    </source>
</evidence>
<name>A0A2H0BW15_9BACT</name>
<keyword evidence="4 10" id="KW-0808">Transferase</keyword>
<keyword evidence="1 10" id="KW-1003">Cell membrane</keyword>
<protein>
    <recommendedName>
        <fullName evidence="10">UDP-N-acetylglucosamine--N-acetylmuramyl-(pentapeptide) pyrophosphoryl-undecaprenol N-acetylglucosamine transferase</fullName>
        <ecNumber evidence="10">2.4.1.227</ecNumber>
    </recommendedName>
    <alternativeName>
        <fullName evidence="10">Undecaprenyl-PP-MurNAc-pentapeptide-UDPGlcNAc GlcNAc transferase</fullName>
    </alternativeName>
</protein>
<keyword evidence="3 10" id="KW-0328">Glycosyltransferase</keyword>
<dbReference type="InterPro" id="IPR007235">
    <property type="entry name" value="Glyco_trans_28_C"/>
</dbReference>
<reference evidence="13 14" key="1">
    <citation type="submission" date="2017-09" db="EMBL/GenBank/DDBJ databases">
        <title>Depth-based differentiation of microbial function through sediment-hosted aquifers and enrichment of novel symbionts in the deep terrestrial subsurface.</title>
        <authorList>
            <person name="Probst A.J."/>
            <person name="Ladd B."/>
            <person name="Jarett J.K."/>
            <person name="Geller-Mcgrath D.E."/>
            <person name="Sieber C.M."/>
            <person name="Emerson J.B."/>
            <person name="Anantharaman K."/>
            <person name="Thomas B.C."/>
            <person name="Malmstrom R."/>
            <person name="Stieglmeier M."/>
            <person name="Klingl A."/>
            <person name="Woyke T."/>
            <person name="Ryan C.M."/>
            <person name="Banfield J.F."/>
        </authorList>
    </citation>
    <scope>NUCLEOTIDE SEQUENCE [LARGE SCALE GENOMIC DNA]</scope>
    <source>
        <strain evidence="13">CG22_combo_CG10-13_8_21_14_all_38_20</strain>
    </source>
</reference>
<dbReference type="HAMAP" id="MF_00033">
    <property type="entry name" value="MurG"/>
    <property type="match status" value="1"/>
</dbReference>
<evidence type="ECO:0000256" key="9">
    <source>
        <dbReference type="ARBA" id="ARBA00023316"/>
    </source>
</evidence>
<comment type="function">
    <text evidence="10">Cell wall formation. Catalyzes the transfer of a GlcNAc subunit on undecaprenyl-pyrophosphoryl-MurNAc-pentapeptide (lipid intermediate I) to form undecaprenyl-pyrophosphoryl-MurNAc-(pentapeptide)GlcNAc (lipid intermediate II).</text>
</comment>
<feature type="binding site" evidence="10">
    <location>
        <position position="193"/>
    </location>
    <ligand>
        <name>UDP-N-acetyl-alpha-D-glucosamine</name>
        <dbReference type="ChEBI" id="CHEBI:57705"/>
    </ligand>
</feature>
<evidence type="ECO:0000256" key="6">
    <source>
        <dbReference type="ARBA" id="ARBA00022984"/>
    </source>
</evidence>
<dbReference type="Proteomes" id="UP000231246">
    <property type="component" value="Unassembled WGS sequence"/>
</dbReference>
<feature type="binding site" evidence="10">
    <location>
        <position position="169"/>
    </location>
    <ligand>
        <name>UDP-N-acetyl-alpha-D-glucosamine</name>
        <dbReference type="ChEBI" id="CHEBI:57705"/>
    </ligand>
</feature>
<keyword evidence="7 10" id="KW-0472">Membrane</keyword>
<dbReference type="UniPathway" id="UPA00219"/>
<keyword evidence="8 10" id="KW-0131">Cell cycle</keyword>
<dbReference type="EMBL" id="PCTA01000010">
    <property type="protein sequence ID" value="PIP61876.1"/>
    <property type="molecule type" value="Genomic_DNA"/>
</dbReference>
<dbReference type="Pfam" id="PF03033">
    <property type="entry name" value="Glyco_transf_28"/>
    <property type="match status" value="1"/>
</dbReference>
<keyword evidence="9 10" id="KW-0961">Cell wall biogenesis/degradation</keyword>
<keyword evidence="5 10" id="KW-0133">Cell shape</keyword>
<comment type="subcellular location">
    <subcellularLocation>
        <location evidence="10">Cell membrane</location>
        <topology evidence="10">Peripheral membrane protein</topology>
        <orientation evidence="10">Cytoplasmic side</orientation>
    </subcellularLocation>
</comment>
<dbReference type="PANTHER" id="PTHR21015">
    <property type="entry name" value="UDP-N-ACETYLGLUCOSAMINE--N-ACETYLMURAMYL-(PENTAPEPTIDE) PYROPHOSPHORYL-UNDECAPRENOL N-ACETYLGLUCOSAMINE TRANSFERASE 1"/>
    <property type="match status" value="1"/>
</dbReference>
<dbReference type="GO" id="GO:0050511">
    <property type="term" value="F:undecaprenyldiphospho-muramoylpentapeptide beta-N-acetylglucosaminyltransferase activity"/>
    <property type="evidence" value="ECO:0007669"/>
    <property type="project" value="UniProtKB-UniRule"/>
</dbReference>
<comment type="similarity">
    <text evidence="10">Belongs to the glycosyltransferase 28 family. MurG subfamily.</text>
</comment>
<evidence type="ECO:0000259" key="12">
    <source>
        <dbReference type="Pfam" id="PF04101"/>
    </source>
</evidence>
<evidence type="ECO:0000256" key="10">
    <source>
        <dbReference type="HAMAP-Rule" id="MF_00033"/>
    </source>
</evidence>
<evidence type="ECO:0000259" key="11">
    <source>
        <dbReference type="Pfam" id="PF03033"/>
    </source>
</evidence>
<sequence>MRIVITGGHPGPALAVIDHIRTSYPDWKIYFVGTKNPLTDDKALSFEYKEIATRGLSFINLDTGKFDRANKLKLILNSYKIARGYFKSLAILKRIKPDVVLSFGGYLAVPVAFGAKTLGIKILTHEQTFGVGFANRLIARIADRVLLSWEETKLVDPRWKSLVTGLPIRKSVINAKTQMDKSKLPLILVMGGSQGAHFINQLIGNMLDDLLSVFRVVHQVGDSSAYDDYVTLNHKRKEMKQEIGDKYELYKHISTEKIGTYLELADIVISRAGINTMAELLYLQKKAVLIPLLESINPEQLVNARYYKETQLGTYLKQDEVTPEKLHNEINNIAKNNAAKSDIPVFKMLEFAADNVVKELIAVTNG</sequence>
<comment type="catalytic activity">
    <reaction evidence="10">
        <text>di-trans,octa-cis-undecaprenyl diphospho-N-acetyl-alpha-D-muramoyl-L-alanyl-D-glutamyl-meso-2,6-diaminopimeloyl-D-alanyl-D-alanine + UDP-N-acetyl-alpha-D-glucosamine = di-trans,octa-cis-undecaprenyl diphospho-[N-acetyl-alpha-D-glucosaminyl-(1-&gt;4)]-N-acetyl-alpha-D-muramoyl-L-alanyl-D-glutamyl-meso-2,6-diaminopimeloyl-D-alanyl-D-alanine + UDP + H(+)</text>
        <dbReference type="Rhea" id="RHEA:31227"/>
        <dbReference type="ChEBI" id="CHEBI:15378"/>
        <dbReference type="ChEBI" id="CHEBI:57705"/>
        <dbReference type="ChEBI" id="CHEBI:58223"/>
        <dbReference type="ChEBI" id="CHEBI:61387"/>
        <dbReference type="ChEBI" id="CHEBI:61388"/>
        <dbReference type="EC" id="2.4.1.227"/>
    </reaction>
</comment>
<evidence type="ECO:0000256" key="5">
    <source>
        <dbReference type="ARBA" id="ARBA00022960"/>
    </source>
</evidence>
<keyword evidence="6 10" id="KW-0573">Peptidoglycan synthesis</keyword>
<evidence type="ECO:0000256" key="1">
    <source>
        <dbReference type="ARBA" id="ARBA00022475"/>
    </source>
</evidence>
<comment type="caution">
    <text evidence="13">The sequence shown here is derived from an EMBL/GenBank/DDBJ whole genome shotgun (WGS) entry which is preliminary data.</text>
</comment>
<comment type="pathway">
    <text evidence="10">Cell wall biogenesis; peptidoglycan biosynthesis.</text>
</comment>
<dbReference type="InterPro" id="IPR006009">
    <property type="entry name" value="GlcNAc_MurG"/>
</dbReference>
<dbReference type="Gene3D" id="3.40.50.2000">
    <property type="entry name" value="Glycogen Phosphorylase B"/>
    <property type="match status" value="2"/>
</dbReference>
<dbReference type="GO" id="GO:0051991">
    <property type="term" value="F:UDP-N-acetyl-D-glucosamine:N-acetylmuramoyl-L-alanyl-D-glutamyl-meso-2,6-diaminopimelyl-D-alanyl-D-alanine-diphosphoundecaprenol 4-beta-N-acetylglucosaminlytransferase activity"/>
    <property type="evidence" value="ECO:0007669"/>
    <property type="project" value="RHEA"/>
</dbReference>
<keyword evidence="2 10" id="KW-0132">Cell division</keyword>
<dbReference type="CDD" id="cd03785">
    <property type="entry name" value="GT28_MurG"/>
    <property type="match status" value="1"/>
</dbReference>
<dbReference type="GO" id="GO:0005975">
    <property type="term" value="P:carbohydrate metabolic process"/>
    <property type="evidence" value="ECO:0007669"/>
    <property type="project" value="InterPro"/>
</dbReference>
<dbReference type="PANTHER" id="PTHR21015:SF27">
    <property type="entry name" value="UDP-N-ACETYLGLUCOSAMINE--N-ACETYLMURAMYL-(PENTAPEPTIDE) PYROPHOSPHORYL-UNDECAPRENOL N-ACETYLGLUCOSAMINE TRANSFERASE"/>
    <property type="match status" value="1"/>
</dbReference>
<evidence type="ECO:0000256" key="8">
    <source>
        <dbReference type="ARBA" id="ARBA00023306"/>
    </source>
</evidence>
<dbReference type="GO" id="GO:0005886">
    <property type="term" value="C:plasma membrane"/>
    <property type="evidence" value="ECO:0007669"/>
    <property type="project" value="UniProtKB-SubCell"/>
</dbReference>
<evidence type="ECO:0000256" key="3">
    <source>
        <dbReference type="ARBA" id="ARBA00022676"/>
    </source>
</evidence>
<dbReference type="GO" id="GO:0071555">
    <property type="term" value="P:cell wall organization"/>
    <property type="evidence" value="ECO:0007669"/>
    <property type="project" value="UniProtKB-KW"/>
</dbReference>
<evidence type="ECO:0000313" key="14">
    <source>
        <dbReference type="Proteomes" id="UP000231246"/>
    </source>
</evidence>
<dbReference type="EC" id="2.4.1.227" evidence="10"/>
<feature type="binding site" evidence="10">
    <location>
        <position position="300"/>
    </location>
    <ligand>
        <name>UDP-N-acetyl-alpha-D-glucosamine</name>
        <dbReference type="ChEBI" id="CHEBI:57705"/>
    </ligand>
</feature>
<evidence type="ECO:0000256" key="2">
    <source>
        <dbReference type="ARBA" id="ARBA00022618"/>
    </source>
</evidence>
<dbReference type="InterPro" id="IPR004276">
    <property type="entry name" value="GlycoTrans_28_N"/>
</dbReference>
<proteinExistence type="inferred from homology"/>
<dbReference type="SUPFAM" id="SSF53756">
    <property type="entry name" value="UDP-Glycosyltransferase/glycogen phosphorylase"/>
    <property type="match status" value="1"/>
</dbReference>
<evidence type="ECO:0000313" key="13">
    <source>
        <dbReference type="EMBL" id="PIP61876.1"/>
    </source>
</evidence>
<dbReference type="GO" id="GO:0009252">
    <property type="term" value="P:peptidoglycan biosynthetic process"/>
    <property type="evidence" value="ECO:0007669"/>
    <property type="project" value="UniProtKB-UniRule"/>
</dbReference>
<dbReference type="AlphaFoldDB" id="A0A2H0BW15"/>
<dbReference type="GO" id="GO:0051301">
    <property type="term" value="P:cell division"/>
    <property type="evidence" value="ECO:0007669"/>
    <property type="project" value="UniProtKB-KW"/>
</dbReference>
<dbReference type="Pfam" id="PF04101">
    <property type="entry name" value="Glyco_tran_28_C"/>
    <property type="match status" value="1"/>
</dbReference>
<evidence type="ECO:0000256" key="7">
    <source>
        <dbReference type="ARBA" id="ARBA00023136"/>
    </source>
</evidence>
<feature type="domain" description="Glycosyltransferase family 28 N-terminal" evidence="11">
    <location>
        <begin position="6"/>
        <end position="146"/>
    </location>
</feature>
<comment type="caution">
    <text evidence="10">Lacks conserved residue(s) required for the propagation of feature annotation.</text>
</comment>